<feature type="region of interest" description="Disordered" evidence="1">
    <location>
        <begin position="53"/>
        <end position="80"/>
    </location>
</feature>
<organism evidence="2">
    <name type="scientific">Tanacetum cinerariifolium</name>
    <name type="common">Dalmatian daisy</name>
    <name type="synonym">Chrysanthemum cinerariifolium</name>
    <dbReference type="NCBI Taxonomy" id="118510"/>
    <lineage>
        <taxon>Eukaryota</taxon>
        <taxon>Viridiplantae</taxon>
        <taxon>Streptophyta</taxon>
        <taxon>Embryophyta</taxon>
        <taxon>Tracheophyta</taxon>
        <taxon>Spermatophyta</taxon>
        <taxon>Magnoliopsida</taxon>
        <taxon>eudicotyledons</taxon>
        <taxon>Gunneridae</taxon>
        <taxon>Pentapetalae</taxon>
        <taxon>asterids</taxon>
        <taxon>campanulids</taxon>
        <taxon>Asterales</taxon>
        <taxon>Asteraceae</taxon>
        <taxon>Asteroideae</taxon>
        <taxon>Anthemideae</taxon>
        <taxon>Anthemidinae</taxon>
        <taxon>Tanacetum</taxon>
    </lineage>
</organism>
<evidence type="ECO:0000313" key="2">
    <source>
        <dbReference type="EMBL" id="GEU98315.1"/>
    </source>
</evidence>
<protein>
    <submittedName>
        <fullName evidence="2">Uncharacterized protein</fullName>
    </submittedName>
</protein>
<feature type="compositionally biased region" description="Polar residues" evidence="1">
    <location>
        <begin position="288"/>
        <end position="327"/>
    </location>
</feature>
<dbReference type="EMBL" id="BKCJ010011928">
    <property type="protein sequence ID" value="GEU98315.1"/>
    <property type="molecule type" value="Genomic_DNA"/>
</dbReference>
<feature type="region of interest" description="Disordered" evidence="1">
    <location>
        <begin position="275"/>
        <end position="349"/>
    </location>
</feature>
<comment type="caution">
    <text evidence="2">The sequence shown here is derived from an EMBL/GenBank/DDBJ whole genome shotgun (WGS) entry which is preliminary data.</text>
</comment>
<proteinExistence type="predicted"/>
<accession>A0A699GLC1</accession>
<evidence type="ECO:0000256" key="1">
    <source>
        <dbReference type="SAM" id="MobiDB-lite"/>
    </source>
</evidence>
<feature type="compositionally biased region" description="Basic and acidic residues" evidence="1">
    <location>
        <begin position="53"/>
        <end position="71"/>
    </location>
</feature>
<feature type="compositionally biased region" description="Polar residues" evidence="1">
    <location>
        <begin position="178"/>
        <end position="198"/>
    </location>
</feature>
<sequence>MESVKRLIDERALHKREYDIRVTERLMQSKKGKVDSSKALNVGLIVTKCNETESKSHVSSSRSEKDTHAEDADINSVNDKQPMAEVQLTAKHNILSNDQQHYKESKSIYDTYLLEEIDRNTTLDLTNMGHRGGEFDQNAVKFENADLKSQIQEKVFANASLKNELRKIKRTSVDTKLAKSSTLGKPTLQSHRNQSVVRQPTAFKSERPRFSKLRFASQVDVQYDLPKSVTPHFLPIARDHVLEKPHLLIAPGLSRNSSKESYTSNDMTHKYYLEEAKKKTHERDRKSITSVMPFSKSQNTTKSCKSKSRGNNQPSRVLSTSKSSCPMTTAMPKADHSSKSSPSLTSNTLFTSPIRSVSLMQIMMPV</sequence>
<feature type="region of interest" description="Disordered" evidence="1">
    <location>
        <begin position="178"/>
        <end position="199"/>
    </location>
</feature>
<name>A0A699GLC1_TANCI</name>
<dbReference type="AlphaFoldDB" id="A0A699GLC1"/>
<gene>
    <name evidence="2" type="ORF">Tci_070293</name>
</gene>
<reference evidence="2" key="1">
    <citation type="journal article" date="2019" name="Sci. Rep.">
        <title>Draft genome of Tanacetum cinerariifolium, the natural source of mosquito coil.</title>
        <authorList>
            <person name="Yamashiro T."/>
            <person name="Shiraishi A."/>
            <person name="Satake H."/>
            <person name="Nakayama K."/>
        </authorList>
    </citation>
    <scope>NUCLEOTIDE SEQUENCE</scope>
</reference>
<feature type="compositionally biased region" description="Basic and acidic residues" evidence="1">
    <location>
        <begin position="275"/>
        <end position="287"/>
    </location>
</feature>